<evidence type="ECO:0000256" key="1">
    <source>
        <dbReference type="ARBA" id="ARBA00022679"/>
    </source>
</evidence>
<evidence type="ECO:0000256" key="4">
    <source>
        <dbReference type="ARBA" id="ARBA00022840"/>
    </source>
</evidence>
<dbReference type="Proteomes" id="UP001189429">
    <property type="component" value="Unassembled WGS sequence"/>
</dbReference>
<evidence type="ECO:0000313" key="6">
    <source>
        <dbReference type="EMBL" id="CAK0908135.1"/>
    </source>
</evidence>
<organism evidence="6 7">
    <name type="scientific">Prorocentrum cordatum</name>
    <dbReference type="NCBI Taxonomy" id="2364126"/>
    <lineage>
        <taxon>Eukaryota</taxon>
        <taxon>Sar</taxon>
        <taxon>Alveolata</taxon>
        <taxon>Dinophyceae</taxon>
        <taxon>Prorocentrales</taxon>
        <taxon>Prorocentraceae</taxon>
        <taxon>Prorocentrum</taxon>
    </lineage>
</organism>
<evidence type="ECO:0000256" key="3">
    <source>
        <dbReference type="ARBA" id="ARBA00022777"/>
    </source>
</evidence>
<accession>A0ABN9Y713</accession>
<dbReference type="InterPro" id="IPR000719">
    <property type="entry name" value="Prot_kinase_dom"/>
</dbReference>
<comment type="caution">
    <text evidence="6">The sequence shown here is derived from an EMBL/GenBank/DDBJ whole genome shotgun (WGS) entry which is preliminary data.</text>
</comment>
<gene>
    <name evidence="6" type="ORF">PCOR1329_LOCUS82894</name>
</gene>
<dbReference type="InterPro" id="IPR011009">
    <property type="entry name" value="Kinase-like_dom_sf"/>
</dbReference>
<keyword evidence="7" id="KW-1185">Reference proteome</keyword>
<evidence type="ECO:0000313" key="7">
    <source>
        <dbReference type="Proteomes" id="UP001189429"/>
    </source>
</evidence>
<keyword evidence="2" id="KW-0547">Nucleotide-binding</keyword>
<evidence type="ECO:0000259" key="5">
    <source>
        <dbReference type="PROSITE" id="PS50011"/>
    </source>
</evidence>
<feature type="domain" description="Protein kinase" evidence="5">
    <location>
        <begin position="1"/>
        <end position="116"/>
    </location>
</feature>
<dbReference type="PANTHER" id="PTHR44329">
    <property type="entry name" value="SERINE/THREONINE-PROTEIN KINASE TNNI3K-RELATED"/>
    <property type="match status" value="1"/>
</dbReference>
<dbReference type="PANTHER" id="PTHR44329:SF288">
    <property type="entry name" value="MITOGEN-ACTIVATED PROTEIN KINASE KINASE KINASE 20"/>
    <property type="match status" value="1"/>
</dbReference>
<keyword evidence="1" id="KW-0808">Transferase</keyword>
<dbReference type="SUPFAM" id="SSF56112">
    <property type="entry name" value="Protein kinase-like (PK-like)"/>
    <property type="match status" value="1"/>
</dbReference>
<dbReference type="PROSITE" id="PS50011">
    <property type="entry name" value="PROTEIN_KINASE_DOM"/>
    <property type="match status" value="1"/>
</dbReference>
<name>A0ABN9Y713_9DINO</name>
<dbReference type="EMBL" id="CAUYUJ010021960">
    <property type="protein sequence ID" value="CAK0908135.1"/>
    <property type="molecule type" value="Genomic_DNA"/>
</dbReference>
<keyword evidence="3" id="KW-0418">Kinase</keyword>
<keyword evidence="4" id="KW-0067">ATP-binding</keyword>
<dbReference type="InterPro" id="IPR051681">
    <property type="entry name" value="Ser/Thr_Kinases-Pseudokinases"/>
</dbReference>
<dbReference type="Gene3D" id="1.10.510.10">
    <property type="entry name" value="Transferase(Phosphotransferase) domain 1"/>
    <property type="match status" value="1"/>
</dbReference>
<protein>
    <recommendedName>
        <fullName evidence="5">Protein kinase domain-containing protein</fullName>
    </recommendedName>
</protein>
<evidence type="ECO:0000256" key="2">
    <source>
        <dbReference type="ARBA" id="ARBA00022741"/>
    </source>
</evidence>
<sequence>MSAGVGSWRYMAPEVARGEQYTDRGSADSFALVMWFMSTGQAPYVEEFGVDAVDVLEDFARGSEPRPSIGRGSGVVGSSGAASTAMRRLVEDCWHVCAAARPSAHQCVLRLAEVTVLAEQRSWSRGAGIASRKSLPLASLRGKPSI</sequence>
<proteinExistence type="predicted"/>
<reference evidence="6" key="1">
    <citation type="submission" date="2023-10" db="EMBL/GenBank/DDBJ databases">
        <authorList>
            <person name="Chen Y."/>
            <person name="Shah S."/>
            <person name="Dougan E. K."/>
            <person name="Thang M."/>
            <person name="Chan C."/>
        </authorList>
    </citation>
    <scope>NUCLEOTIDE SEQUENCE [LARGE SCALE GENOMIC DNA]</scope>
</reference>